<reference evidence="2 3" key="1">
    <citation type="submission" date="2018-03" db="EMBL/GenBank/DDBJ databases">
        <title>The ancient ancestry and fast evolution of plastids.</title>
        <authorList>
            <person name="Moore K.R."/>
            <person name="Magnabosco C."/>
            <person name="Momper L."/>
            <person name="Gold D.A."/>
            <person name="Bosak T."/>
            <person name="Fournier G.P."/>
        </authorList>
    </citation>
    <scope>NUCLEOTIDE SEQUENCE [LARGE SCALE GENOMIC DNA]</scope>
    <source>
        <strain evidence="2 3">CCALA 016</strain>
    </source>
</reference>
<keyword evidence="1" id="KW-1133">Transmembrane helix</keyword>
<accession>A0A2T1LTN0</accession>
<dbReference type="EMBL" id="PXOH01000026">
    <property type="protein sequence ID" value="PSF34467.1"/>
    <property type="molecule type" value="Genomic_DNA"/>
</dbReference>
<comment type="caution">
    <text evidence="2">The sequence shown here is derived from an EMBL/GenBank/DDBJ whole genome shotgun (WGS) entry which is preliminary data.</text>
</comment>
<feature type="transmembrane region" description="Helical" evidence="1">
    <location>
        <begin position="14"/>
        <end position="33"/>
    </location>
</feature>
<organism evidence="2 3">
    <name type="scientific">Aphanothece hegewaldii CCALA 016</name>
    <dbReference type="NCBI Taxonomy" id="2107694"/>
    <lineage>
        <taxon>Bacteria</taxon>
        <taxon>Bacillati</taxon>
        <taxon>Cyanobacteriota</taxon>
        <taxon>Cyanophyceae</taxon>
        <taxon>Oscillatoriophycideae</taxon>
        <taxon>Chroococcales</taxon>
        <taxon>Aphanothecaceae</taxon>
        <taxon>Aphanothece</taxon>
    </lineage>
</organism>
<evidence type="ECO:0000313" key="2">
    <source>
        <dbReference type="EMBL" id="PSF34467.1"/>
    </source>
</evidence>
<proteinExistence type="predicted"/>
<reference evidence="2 3" key="2">
    <citation type="submission" date="2018-03" db="EMBL/GenBank/DDBJ databases">
        <authorList>
            <person name="Keele B.F."/>
        </authorList>
    </citation>
    <scope>NUCLEOTIDE SEQUENCE [LARGE SCALE GENOMIC DNA]</scope>
    <source>
        <strain evidence="2 3">CCALA 016</strain>
    </source>
</reference>
<evidence type="ECO:0000313" key="3">
    <source>
        <dbReference type="Proteomes" id="UP000239001"/>
    </source>
</evidence>
<protein>
    <submittedName>
        <fullName evidence="2">Uncharacterized protein</fullName>
    </submittedName>
</protein>
<dbReference type="OrthoDB" id="427568at2"/>
<name>A0A2T1LTN0_9CHRO</name>
<dbReference type="RefSeq" id="WP_106458450.1">
    <property type="nucleotide sequence ID" value="NZ_PXOH01000026.1"/>
</dbReference>
<keyword evidence="1" id="KW-0472">Membrane</keyword>
<dbReference type="AlphaFoldDB" id="A0A2T1LTN0"/>
<evidence type="ECO:0000256" key="1">
    <source>
        <dbReference type="SAM" id="Phobius"/>
    </source>
</evidence>
<keyword evidence="3" id="KW-1185">Reference proteome</keyword>
<keyword evidence="1" id="KW-0812">Transmembrane</keyword>
<gene>
    <name evidence="2" type="ORF">C7H19_18740</name>
</gene>
<dbReference type="Proteomes" id="UP000239001">
    <property type="component" value="Unassembled WGS sequence"/>
</dbReference>
<sequence length="67" mass="7373">MLVNSLIPQAVRNYVMISASVVVLSMGLTDVFYSPQRMGQQDRIDNYSNYIKAGMVAATKTSLKSAQ</sequence>